<feature type="chain" id="PRO_5040199795" evidence="4">
    <location>
        <begin position="21"/>
        <end position="140"/>
    </location>
</feature>
<dbReference type="SUPFAM" id="SSF50685">
    <property type="entry name" value="Barwin-like endoglucanases"/>
    <property type="match status" value="1"/>
</dbReference>
<evidence type="ECO:0000313" key="6">
    <source>
        <dbReference type="Proteomes" id="UP000800039"/>
    </source>
</evidence>
<gene>
    <name evidence="5" type="ORF">K460DRAFT_352627</name>
</gene>
<evidence type="ECO:0000256" key="1">
    <source>
        <dbReference type="ARBA" id="ARBA00004613"/>
    </source>
</evidence>
<keyword evidence="4" id="KW-0732">Signal</keyword>
<evidence type="ECO:0000256" key="3">
    <source>
        <dbReference type="ARBA" id="ARBA00022525"/>
    </source>
</evidence>
<evidence type="ECO:0000256" key="4">
    <source>
        <dbReference type="SAM" id="SignalP"/>
    </source>
</evidence>
<reference evidence="5" key="1">
    <citation type="submission" date="2020-01" db="EMBL/GenBank/DDBJ databases">
        <authorList>
            <consortium name="DOE Joint Genome Institute"/>
            <person name="Haridas S."/>
            <person name="Albert R."/>
            <person name="Binder M."/>
            <person name="Bloem J."/>
            <person name="Labutti K."/>
            <person name="Salamov A."/>
            <person name="Andreopoulos B."/>
            <person name="Baker S.E."/>
            <person name="Barry K."/>
            <person name="Bills G."/>
            <person name="Bluhm B.H."/>
            <person name="Cannon C."/>
            <person name="Castanera R."/>
            <person name="Culley D.E."/>
            <person name="Daum C."/>
            <person name="Ezra D."/>
            <person name="Gonzalez J.B."/>
            <person name="Henrissat B."/>
            <person name="Kuo A."/>
            <person name="Liang C."/>
            <person name="Lipzen A."/>
            <person name="Lutzoni F."/>
            <person name="Magnuson J."/>
            <person name="Mondo S."/>
            <person name="Nolan M."/>
            <person name="Ohm R."/>
            <person name="Pangilinan J."/>
            <person name="Park H.-J."/>
            <person name="Ramirez L."/>
            <person name="Alfaro M."/>
            <person name="Sun H."/>
            <person name="Tritt A."/>
            <person name="Yoshinaga Y."/>
            <person name="Zwiers L.-H."/>
            <person name="Turgeon B.G."/>
            <person name="Goodwin S.B."/>
            <person name="Spatafora J.W."/>
            <person name="Crous P.W."/>
            <person name="Grigoriev I.V."/>
        </authorList>
    </citation>
    <scope>NUCLEOTIDE SEQUENCE</scope>
    <source>
        <strain evidence="5">CBS 394.84</strain>
    </source>
</reference>
<feature type="signal peptide" evidence="4">
    <location>
        <begin position="1"/>
        <end position="20"/>
    </location>
</feature>
<dbReference type="GeneID" id="63848917"/>
<dbReference type="InterPro" id="IPR010829">
    <property type="entry name" value="Cerato-platanin"/>
</dbReference>
<name>A0A9P4GLX9_9PLEO</name>
<dbReference type="AlphaFoldDB" id="A0A9P4GLX9"/>
<protein>
    <submittedName>
        <fullName evidence="5">Asp f 13-like protein</fullName>
    </submittedName>
</protein>
<dbReference type="OrthoDB" id="4898945at2759"/>
<dbReference type="EMBL" id="ML976615">
    <property type="protein sequence ID" value="KAF1847496.1"/>
    <property type="molecule type" value="Genomic_DNA"/>
</dbReference>
<dbReference type="Proteomes" id="UP000800039">
    <property type="component" value="Unassembled WGS sequence"/>
</dbReference>
<keyword evidence="6" id="KW-1185">Reference proteome</keyword>
<dbReference type="Pfam" id="PF07249">
    <property type="entry name" value="Cerato-platanin"/>
    <property type="match status" value="1"/>
</dbReference>
<proteinExistence type="inferred from homology"/>
<dbReference type="Gene3D" id="2.40.40.10">
    <property type="entry name" value="RlpA-like domain"/>
    <property type="match status" value="1"/>
</dbReference>
<dbReference type="CDD" id="cd22778">
    <property type="entry name" value="DPBB_CEPL-like"/>
    <property type="match status" value="1"/>
</dbReference>
<dbReference type="InterPro" id="IPR036908">
    <property type="entry name" value="RlpA-like_sf"/>
</dbReference>
<evidence type="ECO:0000256" key="2">
    <source>
        <dbReference type="ARBA" id="ARBA00010421"/>
    </source>
</evidence>
<evidence type="ECO:0000313" key="5">
    <source>
        <dbReference type="EMBL" id="KAF1847496.1"/>
    </source>
</evidence>
<comment type="similarity">
    <text evidence="2">Belongs to the cerato-platanin family.</text>
</comment>
<dbReference type="RefSeq" id="XP_040790059.1">
    <property type="nucleotide sequence ID" value="XM_040931665.1"/>
</dbReference>
<accession>A0A9P4GLX9</accession>
<dbReference type="GO" id="GO:0005576">
    <property type="term" value="C:extracellular region"/>
    <property type="evidence" value="ECO:0007669"/>
    <property type="project" value="UniProtKB-SubCell"/>
</dbReference>
<comment type="caution">
    <text evidence="5">The sequence shown here is derived from an EMBL/GenBank/DDBJ whole genome shotgun (WGS) entry which is preliminary data.</text>
</comment>
<sequence>MKFSSAVSAAALGFASLSSAITVSYDTGYDDAGRSLNSVSCSDGSNGLITKHGWQTQGNVAGFPRIGGYQGIAGWNSPQCGTCYGITYNGKTVYVLAVDYTGSGFNLAKAAMDDLTNGQAAQLGRIEAQFQQVDVNRCGL</sequence>
<organism evidence="5 6">
    <name type="scientific">Cucurbitaria berberidis CBS 394.84</name>
    <dbReference type="NCBI Taxonomy" id="1168544"/>
    <lineage>
        <taxon>Eukaryota</taxon>
        <taxon>Fungi</taxon>
        <taxon>Dikarya</taxon>
        <taxon>Ascomycota</taxon>
        <taxon>Pezizomycotina</taxon>
        <taxon>Dothideomycetes</taxon>
        <taxon>Pleosporomycetidae</taxon>
        <taxon>Pleosporales</taxon>
        <taxon>Pleosporineae</taxon>
        <taxon>Cucurbitariaceae</taxon>
        <taxon>Cucurbitaria</taxon>
    </lineage>
</organism>
<keyword evidence="3" id="KW-0964">Secreted</keyword>
<comment type="subcellular location">
    <subcellularLocation>
        <location evidence="1">Secreted</location>
    </subcellularLocation>
</comment>